<keyword evidence="2" id="KW-1185">Reference proteome</keyword>
<dbReference type="EMBL" id="SJCY01000001">
    <property type="protein sequence ID" value="TDG37919.1"/>
    <property type="molecule type" value="Genomic_DNA"/>
</dbReference>
<gene>
    <name evidence="1" type="ORF">EZJ43_02175</name>
</gene>
<dbReference type="OrthoDB" id="1360790at2"/>
<name>A0A4R5MR71_9SPHI</name>
<sequence length="131" mass="15437">MNLHFPHLPNNFLLSLLYKPEFAESLAYLVGFRHYTDLKIIPREHSIEVSNGEIVISVIIYSDYQLNEYIDLKARKNVHIVCFSSVIPEMLEFEGIDIKYIDKLAWLFTIMSNSKIEYVQHLNLLRNLNIH</sequence>
<protein>
    <submittedName>
        <fullName evidence="1">Uncharacterized protein</fullName>
    </submittedName>
</protein>
<evidence type="ECO:0000313" key="2">
    <source>
        <dbReference type="Proteomes" id="UP000295668"/>
    </source>
</evidence>
<accession>A0A4R5MR71</accession>
<dbReference type="RefSeq" id="WP_133261012.1">
    <property type="nucleotide sequence ID" value="NZ_SJCY01000001.1"/>
</dbReference>
<evidence type="ECO:0000313" key="1">
    <source>
        <dbReference type="EMBL" id="TDG37919.1"/>
    </source>
</evidence>
<reference evidence="1 2" key="1">
    <citation type="submission" date="2019-02" db="EMBL/GenBank/DDBJ databases">
        <title>Pedobacter sp. nov., a novel speices isolated from soil of pinguins habitat in Antarcitica.</title>
        <authorList>
            <person name="He R.-H."/>
        </authorList>
    </citation>
    <scope>NUCLEOTIDE SEQUENCE [LARGE SCALE GENOMIC DNA]</scope>
    <source>
        <strain evidence="1 2">E01020</strain>
    </source>
</reference>
<organism evidence="1 2">
    <name type="scientific">Pedobacter changchengzhani</name>
    <dbReference type="NCBI Taxonomy" id="2529274"/>
    <lineage>
        <taxon>Bacteria</taxon>
        <taxon>Pseudomonadati</taxon>
        <taxon>Bacteroidota</taxon>
        <taxon>Sphingobacteriia</taxon>
        <taxon>Sphingobacteriales</taxon>
        <taxon>Sphingobacteriaceae</taxon>
        <taxon>Pedobacter</taxon>
    </lineage>
</organism>
<comment type="caution">
    <text evidence="1">The sequence shown here is derived from an EMBL/GenBank/DDBJ whole genome shotgun (WGS) entry which is preliminary data.</text>
</comment>
<dbReference type="AlphaFoldDB" id="A0A4R5MR71"/>
<dbReference type="Proteomes" id="UP000295668">
    <property type="component" value="Unassembled WGS sequence"/>
</dbReference>
<proteinExistence type="predicted"/>